<keyword evidence="3" id="KW-0963">Cytoplasm</keyword>
<evidence type="ECO:0000256" key="4">
    <source>
        <dbReference type="ARBA" id="ARBA00022737"/>
    </source>
</evidence>
<dbReference type="InterPro" id="IPR011989">
    <property type="entry name" value="ARM-like"/>
</dbReference>
<dbReference type="InterPro" id="IPR038739">
    <property type="entry name" value="ARMC8/Vid28"/>
</dbReference>
<dbReference type="EMBL" id="JAGPNK010000005">
    <property type="protein sequence ID" value="KAH7320939.1"/>
    <property type="molecule type" value="Genomic_DNA"/>
</dbReference>
<evidence type="ECO:0000256" key="6">
    <source>
        <dbReference type="SAM" id="MobiDB-lite"/>
    </source>
</evidence>
<feature type="region of interest" description="Disordered" evidence="6">
    <location>
        <begin position="512"/>
        <end position="533"/>
    </location>
</feature>
<dbReference type="InterPro" id="IPR016024">
    <property type="entry name" value="ARM-type_fold"/>
</dbReference>
<protein>
    <submittedName>
        <fullName evidence="7">Armadillo repeat protein</fullName>
    </submittedName>
</protein>
<evidence type="ECO:0000256" key="5">
    <source>
        <dbReference type="ARBA" id="ARBA00023242"/>
    </source>
</evidence>
<feature type="compositionally biased region" description="Basic and acidic residues" evidence="6">
    <location>
        <begin position="592"/>
        <end position="605"/>
    </location>
</feature>
<evidence type="ECO:0000256" key="3">
    <source>
        <dbReference type="ARBA" id="ARBA00022490"/>
    </source>
</evidence>
<gene>
    <name evidence="7" type="ORF">B0I35DRAFT_428178</name>
</gene>
<name>A0A8K0SY45_9HYPO</name>
<dbReference type="Gene3D" id="1.25.10.10">
    <property type="entry name" value="Leucine-rich Repeat Variant"/>
    <property type="match status" value="4"/>
</dbReference>
<proteinExistence type="predicted"/>
<keyword evidence="4" id="KW-0677">Repeat</keyword>
<dbReference type="Proteomes" id="UP000813444">
    <property type="component" value="Unassembled WGS sequence"/>
</dbReference>
<dbReference type="OrthoDB" id="5559898at2759"/>
<evidence type="ECO:0000313" key="7">
    <source>
        <dbReference type="EMBL" id="KAH7320939.1"/>
    </source>
</evidence>
<feature type="region of interest" description="Disordered" evidence="6">
    <location>
        <begin position="592"/>
        <end position="611"/>
    </location>
</feature>
<keyword evidence="8" id="KW-1185">Reference proteome</keyword>
<dbReference type="PANTHER" id="PTHR15651:SF7">
    <property type="entry name" value="ARMADILLO REPEAT-CONTAINING PROTEIN 8"/>
    <property type="match status" value="1"/>
</dbReference>
<dbReference type="GO" id="GO:0005634">
    <property type="term" value="C:nucleus"/>
    <property type="evidence" value="ECO:0007669"/>
    <property type="project" value="UniProtKB-SubCell"/>
</dbReference>
<sequence>MARSLSDSPILNQLRTAKSYSEQASALKALKNEVVGHVQRKEAWIKLGVLEPIARTLSVNLSSPKPSSKDAHAQFVVGPLSDADAVKQQALQLVASFASGGPSFLDPIHAARLIPAALANLSPFTNPPQLVLAALKSLSAIANSSALAPPPSSVHSNVIADSLFVSPHLESFNAILSISSTNYILQSQVHLTACLISGLCKEEKHQSALATVGVLDSLGARLASFAVRDGFAIPGAKSMAEEDGFGDTFPVAAPSGARLGPILDAIGAIIGNSQFRANRLTYSPAMLAVFPPAKFDMINKGLHDPNPDLIYGNAAMPQQPTYTAMDYMLPPVPLLPRNIGAQSSLSLYDRYELHSTSRSSQNKSPWSSSRVQLQPEEDDLGAVESPLVPWLIHLMRSRTGYDRLMAAYVLTELWRAGLGNKHSRETSLGLFAVPVLLDMISQHDQEDEVREEPQVFLQRIILERAPAILARLITDNETLQKAAYDAGAVKIVVSLLKVAYQPVQPSIQQFWSPQPDDASMDVESSAPLSQLGSPGQDPLLVHRIKVRESALKAIGALAAAKDEYRKDLVKEGVVPYVLESLCEFPRKARLQARDRPKDVTDETDRSGPTQGYGTNTVPVLIAACYVVRLLARSVSILRTALVDHCVALPVLRYMSHPDVNVQIAAATAMINLVLDFSPLQELLTEHGVMAVLCEKVHSDNIALRLNSLWALKHLVENLASDEKKSFLERMGRDWLLHLIGSDDAPDNSAFGRGGSDAEDADEDMESQALDERLRWLQGMNGVFRELDTSRSTRLRQVESRLSAIRDTELTPARWAFNDKLAIEEQALNLVRNLIGRPSSPEETPDETTEMIDHLFAEIGQAPFFEILTSKLRPRLLSSHPRAGSNVGTERRMLHPSSKIIVAVILILVHMAASVQRHKQLLVRQTELLKLLVQQCSSKARDVRLSICHLLINLTLPDDDADRQFCAIRAHELRTLGFHSKVESMKTHDRDLDIRERAKTAAWQIERASGGF</sequence>
<accession>A0A8K0SY45</accession>
<evidence type="ECO:0000256" key="1">
    <source>
        <dbReference type="ARBA" id="ARBA00004123"/>
    </source>
</evidence>
<dbReference type="SUPFAM" id="SSF48371">
    <property type="entry name" value="ARM repeat"/>
    <property type="match status" value="2"/>
</dbReference>
<dbReference type="AlphaFoldDB" id="A0A8K0SY45"/>
<organism evidence="7 8">
    <name type="scientific">Stachybotrys elegans</name>
    <dbReference type="NCBI Taxonomy" id="80388"/>
    <lineage>
        <taxon>Eukaryota</taxon>
        <taxon>Fungi</taxon>
        <taxon>Dikarya</taxon>
        <taxon>Ascomycota</taxon>
        <taxon>Pezizomycotina</taxon>
        <taxon>Sordariomycetes</taxon>
        <taxon>Hypocreomycetidae</taxon>
        <taxon>Hypocreales</taxon>
        <taxon>Stachybotryaceae</taxon>
        <taxon>Stachybotrys</taxon>
    </lineage>
</organism>
<evidence type="ECO:0000313" key="8">
    <source>
        <dbReference type="Proteomes" id="UP000813444"/>
    </source>
</evidence>
<evidence type="ECO:0000256" key="2">
    <source>
        <dbReference type="ARBA" id="ARBA00004496"/>
    </source>
</evidence>
<comment type="subcellular location">
    <subcellularLocation>
        <location evidence="2">Cytoplasm</location>
    </subcellularLocation>
    <subcellularLocation>
        <location evidence="1">Nucleus</location>
    </subcellularLocation>
</comment>
<dbReference type="PANTHER" id="PTHR15651">
    <property type="entry name" value="ARMADILLO REPEAT-CONTAINING PROTEIN 8"/>
    <property type="match status" value="1"/>
</dbReference>
<dbReference type="GO" id="GO:0043161">
    <property type="term" value="P:proteasome-mediated ubiquitin-dependent protein catabolic process"/>
    <property type="evidence" value="ECO:0007669"/>
    <property type="project" value="TreeGrafter"/>
</dbReference>
<dbReference type="GO" id="GO:0005737">
    <property type="term" value="C:cytoplasm"/>
    <property type="evidence" value="ECO:0007669"/>
    <property type="project" value="UniProtKB-SubCell"/>
</dbReference>
<keyword evidence="5" id="KW-0539">Nucleus</keyword>
<reference evidence="7" key="1">
    <citation type="journal article" date="2021" name="Nat. Commun.">
        <title>Genetic determinants of endophytism in the Arabidopsis root mycobiome.</title>
        <authorList>
            <person name="Mesny F."/>
            <person name="Miyauchi S."/>
            <person name="Thiergart T."/>
            <person name="Pickel B."/>
            <person name="Atanasova L."/>
            <person name="Karlsson M."/>
            <person name="Huettel B."/>
            <person name="Barry K.W."/>
            <person name="Haridas S."/>
            <person name="Chen C."/>
            <person name="Bauer D."/>
            <person name="Andreopoulos W."/>
            <person name="Pangilinan J."/>
            <person name="LaButti K."/>
            <person name="Riley R."/>
            <person name="Lipzen A."/>
            <person name="Clum A."/>
            <person name="Drula E."/>
            <person name="Henrissat B."/>
            <person name="Kohler A."/>
            <person name="Grigoriev I.V."/>
            <person name="Martin F.M."/>
            <person name="Hacquard S."/>
        </authorList>
    </citation>
    <scope>NUCLEOTIDE SEQUENCE</scope>
    <source>
        <strain evidence="7">MPI-CAGE-CH-0235</strain>
    </source>
</reference>
<dbReference type="GO" id="GO:0034657">
    <property type="term" value="C:GID complex"/>
    <property type="evidence" value="ECO:0007669"/>
    <property type="project" value="TreeGrafter"/>
</dbReference>
<comment type="caution">
    <text evidence="7">The sequence shown here is derived from an EMBL/GenBank/DDBJ whole genome shotgun (WGS) entry which is preliminary data.</text>
</comment>